<dbReference type="EMBL" id="LKAQ01000004">
    <property type="protein sequence ID" value="OIQ51191.1"/>
    <property type="molecule type" value="Genomic_DNA"/>
</dbReference>
<dbReference type="GO" id="GO:0005524">
    <property type="term" value="F:ATP binding"/>
    <property type="evidence" value="ECO:0007669"/>
    <property type="project" value="UniProtKB-KW"/>
</dbReference>
<evidence type="ECO:0000256" key="4">
    <source>
        <dbReference type="ARBA" id="ARBA00022967"/>
    </source>
</evidence>
<dbReference type="Gene3D" id="3.40.50.300">
    <property type="entry name" value="P-loop containing nucleotide triphosphate hydrolases"/>
    <property type="match status" value="1"/>
</dbReference>
<dbReference type="InterPro" id="IPR003439">
    <property type="entry name" value="ABC_transporter-like_ATP-bd"/>
</dbReference>
<evidence type="ECO:0000256" key="5">
    <source>
        <dbReference type="ARBA" id="ARBA00037066"/>
    </source>
</evidence>
<keyword evidence="8" id="KW-1185">Reference proteome</keyword>
<dbReference type="SMART" id="SM00382">
    <property type="entry name" value="AAA"/>
    <property type="match status" value="1"/>
</dbReference>
<dbReference type="Pfam" id="PF00005">
    <property type="entry name" value="ABC_tran"/>
    <property type="match status" value="1"/>
</dbReference>
<dbReference type="EC" id="3.6.3.34" evidence="7"/>
<dbReference type="RefSeq" id="WP_071546566.1">
    <property type="nucleotide sequence ID" value="NZ_LKAQ01000004.1"/>
</dbReference>
<gene>
    <name evidence="7" type="primary">fhuC</name>
    <name evidence="7" type="ORF">BerOc1_03136</name>
</gene>
<keyword evidence="1" id="KW-0813">Transport</keyword>
<dbReference type="OrthoDB" id="9809450at2"/>
<sequence length="261" mass="27764">MDSATFTLQDLGFSYGDTPVLHGLDLGFAPGMVHGVVGPNGSGKSTLLGLLAGLIAPTSGAVRLNGEDVSGCPPARLAARCALVSQDQPLRFPFTVAETVLMGRHPHIPRFSRPSLRDMERVEQALAGMDLSSLRHRPVADLSGGERQRTAVARGLAQDTPALLLDEPTSAMDIRHAMATMEELARLAGTGRTVVAVLHDLNLAARYCDNLVMLDKGAVHAYGNVSRTLTPENIHAVFGVRAAVLETEYGPHIAYIQGNRS</sequence>
<dbReference type="PANTHER" id="PTHR42794:SF1">
    <property type="entry name" value="HEMIN IMPORT ATP-BINDING PROTEIN HMUV"/>
    <property type="match status" value="1"/>
</dbReference>
<dbReference type="InterPro" id="IPR027417">
    <property type="entry name" value="P-loop_NTPase"/>
</dbReference>
<protein>
    <submittedName>
        <fullName evidence="7">Iron(3+)-hydroxamate import ATP-binding protein FhuC</fullName>
        <ecNumber evidence="7">3.6.3.34</ecNumber>
    </submittedName>
</protein>
<dbReference type="SUPFAM" id="SSF52540">
    <property type="entry name" value="P-loop containing nucleoside triphosphate hydrolases"/>
    <property type="match status" value="1"/>
</dbReference>
<evidence type="ECO:0000259" key="6">
    <source>
        <dbReference type="PROSITE" id="PS50893"/>
    </source>
</evidence>
<dbReference type="InterPro" id="IPR003593">
    <property type="entry name" value="AAA+_ATPase"/>
</dbReference>
<evidence type="ECO:0000313" key="7">
    <source>
        <dbReference type="EMBL" id="OIQ51191.1"/>
    </source>
</evidence>
<proteinExistence type="predicted"/>
<dbReference type="CDD" id="cd03214">
    <property type="entry name" value="ABC_Iron-Siderophores_B12_Hemin"/>
    <property type="match status" value="1"/>
</dbReference>
<organism evidence="7 8">
    <name type="scientific">Pseudodesulfovibrio hydrargyri</name>
    <dbReference type="NCBI Taxonomy" id="2125990"/>
    <lineage>
        <taxon>Bacteria</taxon>
        <taxon>Pseudomonadati</taxon>
        <taxon>Thermodesulfobacteriota</taxon>
        <taxon>Desulfovibrionia</taxon>
        <taxon>Desulfovibrionales</taxon>
        <taxon>Desulfovibrionaceae</taxon>
    </lineage>
</organism>
<dbReference type="FunFam" id="3.40.50.300:FF:000134">
    <property type="entry name" value="Iron-enterobactin ABC transporter ATP-binding protein"/>
    <property type="match status" value="1"/>
</dbReference>
<evidence type="ECO:0000256" key="3">
    <source>
        <dbReference type="ARBA" id="ARBA00022840"/>
    </source>
</evidence>
<reference evidence="7 8" key="1">
    <citation type="submission" date="2015-09" db="EMBL/GenBank/DDBJ databases">
        <title>Genome of Desulfovibrio dechloracetivorans BerOc1, a mercury methylating strain isolated from highly hydrocarbons and metals contaminated coastal sediments.</title>
        <authorList>
            <person name="Goni Urriza M."/>
            <person name="Gassie C."/>
            <person name="Bouchez O."/>
            <person name="Klopp C."/>
            <person name="Ranchou-Peyruse A."/>
            <person name="Remy G."/>
        </authorList>
    </citation>
    <scope>NUCLEOTIDE SEQUENCE [LARGE SCALE GENOMIC DNA]</scope>
    <source>
        <strain evidence="7 8">BerOc1</strain>
    </source>
</reference>
<evidence type="ECO:0000256" key="1">
    <source>
        <dbReference type="ARBA" id="ARBA00022448"/>
    </source>
</evidence>
<keyword evidence="7" id="KW-0378">Hydrolase</keyword>
<keyword evidence="2" id="KW-0547">Nucleotide-binding</keyword>
<keyword evidence="4" id="KW-1278">Translocase</keyword>
<evidence type="ECO:0000313" key="8">
    <source>
        <dbReference type="Proteomes" id="UP000181901"/>
    </source>
</evidence>
<comment type="function">
    <text evidence="5">Part of the ABC transporter complex HmuTUV involved in hemin import. Responsible for energy coupling to the transport system.</text>
</comment>
<dbReference type="Proteomes" id="UP000181901">
    <property type="component" value="Unassembled WGS sequence"/>
</dbReference>
<accession>A0A1J5ND83</accession>
<evidence type="ECO:0000256" key="2">
    <source>
        <dbReference type="ARBA" id="ARBA00022741"/>
    </source>
</evidence>
<feature type="domain" description="ABC transporter" evidence="6">
    <location>
        <begin position="6"/>
        <end position="241"/>
    </location>
</feature>
<dbReference type="AlphaFoldDB" id="A0A1J5ND83"/>
<name>A0A1J5ND83_9BACT</name>
<dbReference type="PANTHER" id="PTHR42794">
    <property type="entry name" value="HEMIN IMPORT ATP-BINDING PROTEIN HMUV"/>
    <property type="match status" value="1"/>
</dbReference>
<dbReference type="PROSITE" id="PS50893">
    <property type="entry name" value="ABC_TRANSPORTER_2"/>
    <property type="match status" value="1"/>
</dbReference>
<dbReference type="GO" id="GO:0016887">
    <property type="term" value="F:ATP hydrolysis activity"/>
    <property type="evidence" value="ECO:0007669"/>
    <property type="project" value="InterPro"/>
</dbReference>
<keyword evidence="3 7" id="KW-0067">ATP-binding</keyword>
<comment type="caution">
    <text evidence="7">The sequence shown here is derived from an EMBL/GenBank/DDBJ whole genome shotgun (WGS) entry which is preliminary data.</text>
</comment>